<dbReference type="Gene3D" id="2.130.10.10">
    <property type="entry name" value="YVTN repeat-like/Quinoprotein amine dehydrogenase"/>
    <property type="match status" value="1"/>
</dbReference>
<dbReference type="SMART" id="SM00320">
    <property type="entry name" value="WD40"/>
    <property type="match status" value="2"/>
</dbReference>
<protein>
    <submittedName>
        <fullName evidence="5">WD40 repeat-containing protein</fullName>
    </submittedName>
</protein>
<keyword evidence="1 3" id="KW-0853">WD repeat</keyword>
<feature type="region of interest" description="Disordered" evidence="4">
    <location>
        <begin position="1230"/>
        <end position="1278"/>
    </location>
</feature>
<dbReference type="InParanoid" id="A0A151ZHA4"/>
<name>A0A151ZHA4_TIELA</name>
<dbReference type="InterPro" id="IPR050844">
    <property type="entry name" value="Coatomer_complex_subunit"/>
</dbReference>
<evidence type="ECO:0000256" key="1">
    <source>
        <dbReference type="ARBA" id="ARBA00022574"/>
    </source>
</evidence>
<dbReference type="GO" id="GO:0006888">
    <property type="term" value="P:endoplasmic reticulum to Golgi vesicle-mediated transport"/>
    <property type="evidence" value="ECO:0007669"/>
    <property type="project" value="TreeGrafter"/>
</dbReference>
<feature type="repeat" description="WD" evidence="3">
    <location>
        <begin position="284"/>
        <end position="325"/>
    </location>
</feature>
<dbReference type="OrthoDB" id="17063at2759"/>
<dbReference type="AlphaFoldDB" id="A0A151ZHA4"/>
<organism evidence="5 6">
    <name type="scientific">Tieghemostelium lacteum</name>
    <name type="common">Slime mold</name>
    <name type="synonym">Dictyostelium lacteum</name>
    <dbReference type="NCBI Taxonomy" id="361077"/>
    <lineage>
        <taxon>Eukaryota</taxon>
        <taxon>Amoebozoa</taxon>
        <taxon>Evosea</taxon>
        <taxon>Eumycetozoa</taxon>
        <taxon>Dictyostelia</taxon>
        <taxon>Dictyosteliales</taxon>
        <taxon>Raperosteliaceae</taxon>
        <taxon>Tieghemostelium</taxon>
    </lineage>
</organism>
<evidence type="ECO:0000256" key="3">
    <source>
        <dbReference type="PROSITE-ProRule" id="PRU00221"/>
    </source>
</evidence>
<comment type="caution">
    <text evidence="5">The sequence shown here is derived from an EMBL/GenBank/DDBJ whole genome shotgun (WGS) entry which is preliminary data.</text>
</comment>
<evidence type="ECO:0000256" key="4">
    <source>
        <dbReference type="SAM" id="MobiDB-lite"/>
    </source>
</evidence>
<dbReference type="InterPro" id="IPR019775">
    <property type="entry name" value="WD40_repeat_CS"/>
</dbReference>
<keyword evidence="6" id="KW-1185">Reference proteome</keyword>
<proteinExistence type="predicted"/>
<sequence>MLKIGISTSIKISNTASTSYHTAISGSSKENNSGVGYNGLYGEQSGNSSGASGSISIVSQQSSIDNPLGNTMQPNTITLANSLLMVNSTMNSNNNISSTDSIGSALSSGNSGASSVGLSLQYQSSPNQINTAQALSSTLDSTISSNIIQSMNQTIFSSLCFHPKLPRIYGAIRNEIHVFDLLSQSEIARISIETHEIIKHLQWIVNTNGTIVIVCITDVGVVYFWDTESHKLLTIVHQLKAMDTRPLTCKSTSKSKPLIFFSKLNSKDIVVIDCTSKSEMQYKLKGHKKPISSLANHPSKNILASVSTDGQLKIWDIRNSMAIYTFEDFSSYENSRNIEHSNNYFLTFEPQGKYLMMVGSSGLTLVYPELTGQNPQDIIASGFICKGSQILSVVHHPHLPLVLVLSRNQQGIEELSSWEINFQQKSLVTSTAIPVFVPESNESLRYLSKYNKPLTVPKLTPNEIIVHPIRNYITFQWEVSTTVSESISPISSQPNTQSFSQIRHIYQNIYSINSYDQLSYSFPLVSPIHLPMGFMLQPESTFNYPSEVMFFDGSYVKAYHPLNGSTKKLIDQAIINGNNQSDEISKPKKFLYNEEFQLFTLIYFSYSISTQTQLSKYLIMDLHGSVNQQGDGVDSVMIGSSQILVLGLDGKLAKVASISKQGISSFKNHTLTPRVTSVHSTPLQDGKVVMYFCWERHCVFYSKNISPDAKDNYAVELNGQEHGILQLYPTEKVYKIEWQSDPKSNQNICAVMTDQRIIMTNQKLMIINQTQVPPQHRTNPQYFTSIFWLEWTLLYTTATQLMYMTLQYNLPPRPISSLAFSQCILASVLPDRIIYGYQGNSVPGRLETTVRTQAVGILEALIIGLLSLPPFISYEKKFVSSCLQNLVSKLDYSRCTKFLLDKLRERSFTDLAYSLANQMKPCQSKQSAFDKFRLAWSSKQYEDANKHLNEEYARLQASVGSWKSNSDQQQDKSLLNKLKDLMKDFSRECMNAGHYNLAREGFQKLGDYVYLVQIAVLLNDRDSIQQLRKELSENPVKSDNMLIQACDKFLQSSKQRLSQSKLNPPVSKILPWEPTKGMNVSVKVGLDYLAPINLLSIEKYFPIVGQFSGSSISQNGQRHKLRTPDEQWPPVDYKHSVTLAPPRTLMTLVANKLSTKSHISTTQTLRRSPSAENLNKAIKDYPKMAVGASQDFDFDSDDSDDSESGANADVDSENEDDLNQVTKTMENQLKDQLNTIDPEETNDSSEINSTELESELNEMNLNTSNNSSISNNNSTPPN</sequence>
<dbReference type="PROSITE" id="PS50294">
    <property type="entry name" value="WD_REPEATS_REGION"/>
    <property type="match status" value="1"/>
</dbReference>
<dbReference type="InterPro" id="IPR015943">
    <property type="entry name" value="WD40/YVTN_repeat-like_dom_sf"/>
</dbReference>
<dbReference type="SUPFAM" id="SSF50978">
    <property type="entry name" value="WD40 repeat-like"/>
    <property type="match status" value="1"/>
</dbReference>
<dbReference type="Proteomes" id="UP000076078">
    <property type="component" value="Unassembled WGS sequence"/>
</dbReference>
<dbReference type="PANTHER" id="PTHR19876:SF1">
    <property type="entry name" value="COATOMER SUBUNIT ALPHA"/>
    <property type="match status" value="1"/>
</dbReference>
<dbReference type="InterPro" id="IPR001680">
    <property type="entry name" value="WD40_rpt"/>
</dbReference>
<dbReference type="PROSITE" id="PS00678">
    <property type="entry name" value="WD_REPEATS_1"/>
    <property type="match status" value="1"/>
</dbReference>
<feature type="compositionally biased region" description="Low complexity" evidence="4">
    <location>
        <begin position="1244"/>
        <end position="1278"/>
    </location>
</feature>
<dbReference type="GO" id="GO:0030126">
    <property type="term" value="C:COPI vesicle coat"/>
    <property type="evidence" value="ECO:0007669"/>
    <property type="project" value="TreeGrafter"/>
</dbReference>
<evidence type="ECO:0000313" key="5">
    <source>
        <dbReference type="EMBL" id="KYQ93244.1"/>
    </source>
</evidence>
<dbReference type="PANTHER" id="PTHR19876">
    <property type="entry name" value="COATOMER"/>
    <property type="match status" value="1"/>
</dbReference>
<evidence type="ECO:0000313" key="6">
    <source>
        <dbReference type="Proteomes" id="UP000076078"/>
    </source>
</evidence>
<feature type="compositionally biased region" description="Acidic residues" evidence="4">
    <location>
        <begin position="1192"/>
        <end position="1203"/>
    </location>
</feature>
<dbReference type="EMBL" id="LODT01000028">
    <property type="protein sequence ID" value="KYQ93244.1"/>
    <property type="molecule type" value="Genomic_DNA"/>
</dbReference>
<evidence type="ECO:0000256" key="2">
    <source>
        <dbReference type="ARBA" id="ARBA00022737"/>
    </source>
</evidence>
<dbReference type="GO" id="GO:0006886">
    <property type="term" value="P:intracellular protein transport"/>
    <property type="evidence" value="ECO:0007669"/>
    <property type="project" value="TreeGrafter"/>
</dbReference>
<gene>
    <name evidence="5" type="ORF">DLAC_05894</name>
</gene>
<dbReference type="Pfam" id="PF00400">
    <property type="entry name" value="WD40"/>
    <property type="match status" value="1"/>
</dbReference>
<keyword evidence="2" id="KW-0677">Repeat</keyword>
<accession>A0A151ZHA4</accession>
<dbReference type="OMA" id="RECMNAG"/>
<dbReference type="GO" id="GO:0006891">
    <property type="term" value="P:intra-Golgi vesicle-mediated transport"/>
    <property type="evidence" value="ECO:0007669"/>
    <property type="project" value="TreeGrafter"/>
</dbReference>
<dbReference type="GO" id="GO:0006890">
    <property type="term" value="P:retrograde vesicle-mediated transport, Golgi to endoplasmic reticulum"/>
    <property type="evidence" value="ECO:0007669"/>
    <property type="project" value="TreeGrafter"/>
</dbReference>
<dbReference type="InterPro" id="IPR036322">
    <property type="entry name" value="WD40_repeat_dom_sf"/>
</dbReference>
<reference evidence="5 6" key="1">
    <citation type="submission" date="2015-12" db="EMBL/GenBank/DDBJ databases">
        <title>Dictyostelia acquired genes for synthesis and detection of signals that induce cell-type specialization by lateral gene transfer from prokaryotes.</title>
        <authorList>
            <person name="Gloeckner G."/>
            <person name="Schaap P."/>
        </authorList>
    </citation>
    <scope>NUCLEOTIDE SEQUENCE [LARGE SCALE GENOMIC DNA]</scope>
    <source>
        <strain evidence="5 6">TK</strain>
    </source>
</reference>
<dbReference type="STRING" id="361077.A0A151ZHA4"/>
<feature type="region of interest" description="Disordered" evidence="4">
    <location>
        <begin position="1189"/>
        <end position="1216"/>
    </location>
</feature>
<dbReference type="PROSITE" id="PS50082">
    <property type="entry name" value="WD_REPEATS_2"/>
    <property type="match status" value="1"/>
</dbReference>